<feature type="binding site" evidence="18">
    <location>
        <position position="77"/>
    </location>
    <ligand>
        <name>UDP-N-acetyl-alpha-D-glucosamine</name>
        <dbReference type="ChEBI" id="CHEBI:57705"/>
    </ligand>
</feature>
<feature type="binding site" evidence="18">
    <location>
        <position position="381"/>
    </location>
    <ligand>
        <name>UDP-N-acetyl-alpha-D-glucosamine</name>
        <dbReference type="ChEBI" id="CHEBI:57705"/>
    </ligand>
</feature>
<dbReference type="GO" id="GO:0071555">
    <property type="term" value="P:cell wall organization"/>
    <property type="evidence" value="ECO:0007669"/>
    <property type="project" value="UniProtKB-KW"/>
</dbReference>
<dbReference type="Gene3D" id="3.90.550.10">
    <property type="entry name" value="Spore Coat Polysaccharide Biosynthesis Protein SpsA, Chain A"/>
    <property type="match status" value="1"/>
</dbReference>
<feature type="region of interest" description="Pyrophosphorylase" evidence="18">
    <location>
        <begin position="1"/>
        <end position="233"/>
    </location>
</feature>
<feature type="binding site" evidence="18">
    <location>
        <position position="427"/>
    </location>
    <ligand>
        <name>acetyl-CoA</name>
        <dbReference type="ChEBI" id="CHEBI:57288"/>
    </ligand>
</feature>
<comment type="pathway">
    <text evidence="18">Bacterial outer membrane biogenesis; LPS lipid A biosynthesis.</text>
</comment>
<sequence length="462" mass="48975">MSTTPQLHVVILAAGKGTRMRSAKPKVLQSLGGKTMLARVLDAATSIRPASLNVVVGFGADQIVAATDRADIRWVLQNEQLGTGHAVRCALDEVDFADDDHVLILYGDVPLLDAAVVQGLVDAARRSPLAVLTTELSDPSGYGRIIRDAAHALIAIREQKDATPLEQAITEINTGLMCVRVGELRQWLTRLEPKNAQGELYLTDIVGMAHAAEVAIEGVFTDDPVKVAGVNDRWALAELEREWQRRQAKSLALAGATIIDPARLDIRGELSIGTDVTIDVNVIFEGRVTIGNGVTIGPNSIIRNATLADGVQVLAFSHVDGAELAEGVVIGPYARLRPGTFLDAHSRIGNFVEVKASRIGAGSKVNHLSYVGDTEMGQECNIGAGTITCNYDGANKHKTLIGDRVFVGSASQLVAPVAVGSGATIGAGSTITKNVPEEQLALARAPQVLKTGWQRPVKKKPA</sequence>
<dbReference type="GO" id="GO:0006048">
    <property type="term" value="P:UDP-N-acetylglucosamine biosynthetic process"/>
    <property type="evidence" value="ECO:0007669"/>
    <property type="project" value="UniProtKB-UniPathway"/>
</dbReference>
<dbReference type="GO" id="GO:0000902">
    <property type="term" value="P:cell morphogenesis"/>
    <property type="evidence" value="ECO:0007669"/>
    <property type="project" value="UniProtKB-UniRule"/>
</dbReference>
<dbReference type="GO" id="GO:0019134">
    <property type="term" value="F:glucosamine-1-phosphate N-acetyltransferase activity"/>
    <property type="evidence" value="ECO:0007669"/>
    <property type="project" value="UniProtKB-UniRule"/>
</dbReference>
<feature type="binding site" evidence="18">
    <location>
        <position position="355"/>
    </location>
    <ligand>
        <name>UDP-N-acetyl-alpha-D-glucosamine</name>
        <dbReference type="ChEBI" id="CHEBI:57705"/>
    </ligand>
</feature>
<dbReference type="GO" id="GO:0005737">
    <property type="term" value="C:cytoplasm"/>
    <property type="evidence" value="ECO:0007669"/>
    <property type="project" value="UniProtKB-SubCell"/>
</dbReference>
<dbReference type="InterPro" id="IPR050065">
    <property type="entry name" value="GlmU-like"/>
</dbReference>
<feature type="binding site" evidence="18">
    <location>
        <position position="409"/>
    </location>
    <ligand>
        <name>acetyl-CoA</name>
        <dbReference type="ChEBI" id="CHEBI:57288"/>
    </ligand>
</feature>
<feature type="binding site" evidence="18">
    <location>
        <begin position="12"/>
        <end position="15"/>
    </location>
    <ligand>
        <name>UDP-N-acetyl-alpha-D-glucosamine</name>
        <dbReference type="ChEBI" id="CHEBI:57705"/>
    </ligand>
</feature>
<keyword evidence="6 18" id="KW-0548">Nucleotidyltransferase</keyword>
<dbReference type="SUPFAM" id="SSF51161">
    <property type="entry name" value="Trimeric LpxA-like enzymes"/>
    <property type="match status" value="1"/>
</dbReference>
<feature type="binding site" evidence="18">
    <location>
        <position position="173"/>
    </location>
    <ligand>
        <name>UDP-N-acetyl-alpha-D-glucosamine</name>
        <dbReference type="ChEBI" id="CHEBI:57705"/>
    </ligand>
</feature>
<dbReference type="PANTHER" id="PTHR43584">
    <property type="entry name" value="NUCLEOTIDYL TRANSFERASE"/>
    <property type="match status" value="1"/>
</dbReference>
<keyword evidence="12 18" id="KW-0511">Multifunctional enzyme</keyword>
<dbReference type="Pfam" id="PF12804">
    <property type="entry name" value="NTP_transf_3"/>
    <property type="match status" value="1"/>
</dbReference>
<dbReference type="HAMAP" id="MF_01631">
    <property type="entry name" value="GlmU"/>
    <property type="match status" value="1"/>
</dbReference>
<evidence type="ECO:0000256" key="10">
    <source>
        <dbReference type="ARBA" id="ARBA00022960"/>
    </source>
</evidence>
<dbReference type="InterPro" id="IPR005882">
    <property type="entry name" value="Bifunctional_GlmU"/>
</dbReference>
<evidence type="ECO:0000256" key="4">
    <source>
        <dbReference type="ARBA" id="ARBA00022490"/>
    </source>
</evidence>
<feature type="binding site" evidence="18">
    <location>
        <position position="444"/>
    </location>
    <ligand>
        <name>acetyl-CoA</name>
        <dbReference type="ChEBI" id="CHEBI:57288"/>
    </ligand>
</feature>
<feature type="active site" description="Proton acceptor" evidence="18">
    <location>
        <position position="367"/>
    </location>
</feature>
<dbReference type="InterPro" id="IPR029044">
    <property type="entry name" value="Nucleotide-diphossugar_trans"/>
</dbReference>
<comment type="subunit">
    <text evidence="18">Homotrimer.</text>
</comment>
<evidence type="ECO:0000256" key="16">
    <source>
        <dbReference type="ARBA" id="ARBA00048493"/>
    </source>
</evidence>
<accession>A0A191ZHW9</accession>
<evidence type="ECO:0000256" key="5">
    <source>
        <dbReference type="ARBA" id="ARBA00022679"/>
    </source>
</evidence>
<dbReference type="KEGG" id="haz:A9404_08650"/>
<dbReference type="Pfam" id="PF00132">
    <property type="entry name" value="Hexapep"/>
    <property type="match status" value="2"/>
</dbReference>
<dbReference type="EC" id="2.7.7.23" evidence="18"/>
<dbReference type="Proteomes" id="UP000078596">
    <property type="component" value="Chromosome"/>
</dbReference>
<feature type="binding site" evidence="18">
    <location>
        <position position="337"/>
    </location>
    <ligand>
        <name>UDP-N-acetyl-alpha-D-glucosamine</name>
        <dbReference type="ChEBI" id="CHEBI:57705"/>
    </ligand>
</feature>
<keyword evidence="9 18" id="KW-0460">Magnesium</keyword>
<dbReference type="EC" id="2.3.1.157" evidence="18"/>
<evidence type="ECO:0000256" key="18">
    <source>
        <dbReference type="HAMAP-Rule" id="MF_01631"/>
    </source>
</evidence>
<evidence type="ECO:0000259" key="19">
    <source>
        <dbReference type="Pfam" id="PF12804"/>
    </source>
</evidence>
<dbReference type="GO" id="GO:0008360">
    <property type="term" value="P:regulation of cell shape"/>
    <property type="evidence" value="ECO:0007669"/>
    <property type="project" value="UniProtKB-KW"/>
</dbReference>
<comment type="catalytic activity">
    <reaction evidence="15 18">
        <text>alpha-D-glucosamine 1-phosphate + acetyl-CoA = N-acetyl-alpha-D-glucosamine 1-phosphate + CoA + H(+)</text>
        <dbReference type="Rhea" id="RHEA:13725"/>
        <dbReference type="ChEBI" id="CHEBI:15378"/>
        <dbReference type="ChEBI" id="CHEBI:57287"/>
        <dbReference type="ChEBI" id="CHEBI:57288"/>
        <dbReference type="ChEBI" id="CHEBI:57776"/>
        <dbReference type="ChEBI" id="CHEBI:58516"/>
        <dbReference type="EC" id="2.3.1.157"/>
    </reaction>
</comment>
<protein>
    <recommendedName>
        <fullName evidence="18">Bifunctional protein GlmU</fullName>
    </recommendedName>
    <domain>
        <recommendedName>
            <fullName evidence="18">UDP-N-acetylglucosamine pyrophosphorylase</fullName>
            <ecNumber evidence="18">2.7.7.23</ecNumber>
        </recommendedName>
        <alternativeName>
            <fullName evidence="18">N-acetylglucosamine-1-phosphate uridyltransferase</fullName>
        </alternativeName>
    </domain>
    <domain>
        <recommendedName>
            <fullName evidence="18">Glucosamine-1-phosphate N-acetyltransferase</fullName>
            <ecNumber evidence="18">2.3.1.157</ecNumber>
        </recommendedName>
    </domain>
</protein>
<dbReference type="SUPFAM" id="SSF53448">
    <property type="entry name" value="Nucleotide-diphospho-sugar transferases"/>
    <property type="match status" value="1"/>
</dbReference>
<comment type="pathway">
    <text evidence="18">Nucleotide-sugar biosynthesis; UDP-N-acetyl-alpha-D-glucosamine biosynthesis; N-acetyl-alpha-D-glucosamine 1-phosphate from alpha-D-glucosamine 6-phosphate (route II): step 2/2.</text>
</comment>
<dbReference type="EMBL" id="CP016027">
    <property type="protein sequence ID" value="ANJ67443.1"/>
    <property type="molecule type" value="Genomic_DNA"/>
</dbReference>
<dbReference type="UniPathway" id="UPA00973"/>
<comment type="cofactor">
    <cofactor evidence="18">
        <name>Mg(2+)</name>
        <dbReference type="ChEBI" id="CHEBI:18420"/>
    </cofactor>
    <text evidence="18">Binds 1 Mg(2+) ion per subunit.</text>
</comment>
<feature type="binding site" evidence="18">
    <location>
        <begin position="106"/>
        <end position="108"/>
    </location>
    <ligand>
        <name>UDP-N-acetyl-alpha-D-glucosamine</name>
        <dbReference type="ChEBI" id="CHEBI:57705"/>
    </ligand>
</feature>
<comment type="similarity">
    <text evidence="2 18">In the C-terminal section; belongs to the transferase hexapeptide repeat family.</text>
</comment>
<evidence type="ECO:0000256" key="17">
    <source>
        <dbReference type="ARBA" id="ARBA00049628"/>
    </source>
</evidence>
<keyword evidence="13 18" id="KW-0012">Acyltransferase</keyword>
<name>A0A191ZHW9_9GAMM</name>
<dbReference type="OrthoDB" id="9775031at2"/>
<evidence type="ECO:0000313" key="20">
    <source>
        <dbReference type="EMBL" id="ANJ67443.1"/>
    </source>
</evidence>
<evidence type="ECO:0000256" key="3">
    <source>
        <dbReference type="ARBA" id="ARBA00007947"/>
    </source>
</evidence>
<dbReference type="NCBIfam" id="TIGR01173">
    <property type="entry name" value="glmU"/>
    <property type="match status" value="1"/>
</dbReference>
<reference evidence="20 21" key="1">
    <citation type="submission" date="2016-06" db="EMBL/GenBank/DDBJ databases">
        <title>Insight into the functional genes involving in sulfur oxidation in Pearl River water.</title>
        <authorList>
            <person name="Luo J."/>
            <person name="Tan X."/>
            <person name="Lin W."/>
        </authorList>
    </citation>
    <scope>NUCLEOTIDE SEQUENCE [LARGE SCALE GENOMIC DNA]</scope>
    <source>
        <strain evidence="20 21">LS2</strain>
    </source>
</reference>
<keyword evidence="7 18" id="KW-0479">Metal-binding</keyword>
<dbReference type="GO" id="GO:0003977">
    <property type="term" value="F:UDP-N-acetylglucosamine diphosphorylase activity"/>
    <property type="evidence" value="ECO:0007669"/>
    <property type="project" value="UniProtKB-UniRule"/>
</dbReference>
<dbReference type="UniPathway" id="UPA00113">
    <property type="reaction ID" value="UER00532"/>
</dbReference>
<dbReference type="InterPro" id="IPR025877">
    <property type="entry name" value="MobA-like_NTP_Trfase"/>
</dbReference>
<dbReference type="InterPro" id="IPR018357">
    <property type="entry name" value="Hexapep_transf_CS"/>
</dbReference>
<dbReference type="PANTHER" id="PTHR43584:SF3">
    <property type="entry name" value="BIFUNCTIONAL PROTEIN GLMU"/>
    <property type="match status" value="1"/>
</dbReference>
<dbReference type="AlphaFoldDB" id="A0A191ZHW9"/>
<comment type="catalytic activity">
    <reaction evidence="16 18">
        <text>N-acetyl-alpha-D-glucosamine 1-phosphate + UTP + H(+) = UDP-N-acetyl-alpha-D-glucosamine + diphosphate</text>
        <dbReference type="Rhea" id="RHEA:13509"/>
        <dbReference type="ChEBI" id="CHEBI:15378"/>
        <dbReference type="ChEBI" id="CHEBI:33019"/>
        <dbReference type="ChEBI" id="CHEBI:46398"/>
        <dbReference type="ChEBI" id="CHEBI:57705"/>
        <dbReference type="ChEBI" id="CHEBI:57776"/>
        <dbReference type="EC" id="2.7.7.23"/>
    </reaction>
</comment>
<feature type="binding site" evidence="18">
    <location>
        <position position="231"/>
    </location>
    <ligand>
        <name>Mg(2+)</name>
        <dbReference type="ChEBI" id="CHEBI:18420"/>
    </ligand>
</feature>
<keyword evidence="10 18" id="KW-0133">Cell shape</keyword>
<dbReference type="GO" id="GO:0009252">
    <property type="term" value="P:peptidoglycan biosynthetic process"/>
    <property type="evidence" value="ECO:0007669"/>
    <property type="project" value="UniProtKB-UniRule"/>
</dbReference>
<feature type="binding site" evidence="18">
    <location>
        <position position="108"/>
    </location>
    <ligand>
        <name>Mg(2+)</name>
        <dbReference type="ChEBI" id="CHEBI:18420"/>
    </ligand>
</feature>
<dbReference type="STRING" id="1860122.A9404_08650"/>
<dbReference type="CDD" id="cd03353">
    <property type="entry name" value="LbH_GlmU_C"/>
    <property type="match status" value="1"/>
</dbReference>
<evidence type="ECO:0000256" key="6">
    <source>
        <dbReference type="ARBA" id="ARBA00022695"/>
    </source>
</evidence>
<feature type="binding site" evidence="18">
    <location>
        <position position="26"/>
    </location>
    <ligand>
        <name>UDP-N-acetyl-alpha-D-glucosamine</name>
        <dbReference type="ChEBI" id="CHEBI:57705"/>
    </ligand>
</feature>
<gene>
    <name evidence="18" type="primary">glmU</name>
    <name evidence="20" type="ORF">A9404_08650</name>
</gene>
<feature type="binding site" evidence="18">
    <location>
        <position position="143"/>
    </location>
    <ligand>
        <name>UDP-N-acetyl-alpha-D-glucosamine</name>
        <dbReference type="ChEBI" id="CHEBI:57705"/>
    </ligand>
</feature>
<evidence type="ECO:0000256" key="14">
    <source>
        <dbReference type="ARBA" id="ARBA00023316"/>
    </source>
</evidence>
<evidence type="ECO:0000256" key="12">
    <source>
        <dbReference type="ARBA" id="ARBA00023268"/>
    </source>
</evidence>
<dbReference type="InterPro" id="IPR011004">
    <property type="entry name" value="Trimer_LpxA-like_sf"/>
</dbReference>
<dbReference type="CDD" id="cd02540">
    <property type="entry name" value="GT2_GlmU_N_bac"/>
    <property type="match status" value="1"/>
</dbReference>
<comment type="similarity">
    <text evidence="3 18">In the N-terminal section; belongs to the N-acetylglucosamine-1-phosphate uridyltransferase family.</text>
</comment>
<dbReference type="PROSITE" id="PS00101">
    <property type="entry name" value="HEXAPEP_TRANSFERASES"/>
    <property type="match status" value="1"/>
</dbReference>
<keyword evidence="4 18" id="KW-0963">Cytoplasm</keyword>
<evidence type="ECO:0000256" key="8">
    <source>
        <dbReference type="ARBA" id="ARBA00022737"/>
    </source>
</evidence>
<feature type="region of interest" description="N-acetyltransferase" evidence="18">
    <location>
        <begin position="255"/>
        <end position="462"/>
    </location>
</feature>
<comment type="pathway">
    <text evidence="18">Nucleotide-sugar biosynthesis; UDP-N-acetyl-alpha-D-glucosamine biosynthesis; UDP-N-acetyl-alpha-D-glucosamine from N-acetyl-alpha-D-glucosamine 1-phosphate: step 1/1.</text>
</comment>
<dbReference type="GO" id="GO:0009245">
    <property type="term" value="P:lipid A biosynthetic process"/>
    <property type="evidence" value="ECO:0007669"/>
    <property type="project" value="UniProtKB-UniRule"/>
</dbReference>
<comment type="function">
    <text evidence="17 18">Catalyzes the last two sequential reactions in the de novo biosynthetic pathway for UDP-N-acetylglucosamine (UDP-GlcNAc). The C-terminal domain catalyzes the transfer of acetyl group from acetyl coenzyme A to glucosamine-1-phosphate (GlcN-1-P) to produce N-acetylglucosamine-1-phosphate (GlcNAc-1-P), which is converted into UDP-GlcNAc by the transfer of uridine 5-monophosphate (from uridine 5-triphosphate), a reaction catalyzed by the N-terminal domain.</text>
</comment>
<feature type="domain" description="MobA-like NTP transferase" evidence="19">
    <location>
        <begin position="9"/>
        <end position="147"/>
    </location>
</feature>
<feature type="region of interest" description="Linker" evidence="18">
    <location>
        <begin position="234"/>
        <end position="254"/>
    </location>
</feature>
<feature type="binding site" evidence="18">
    <location>
        <position position="231"/>
    </location>
    <ligand>
        <name>UDP-N-acetyl-alpha-D-glucosamine</name>
        <dbReference type="ChEBI" id="CHEBI:57705"/>
    </ligand>
</feature>
<dbReference type="InterPro" id="IPR001451">
    <property type="entry name" value="Hexapep"/>
</dbReference>
<evidence type="ECO:0000256" key="13">
    <source>
        <dbReference type="ARBA" id="ARBA00023315"/>
    </source>
</evidence>
<dbReference type="Gene3D" id="2.160.10.10">
    <property type="entry name" value="Hexapeptide repeat proteins"/>
    <property type="match status" value="1"/>
</dbReference>
<keyword evidence="14 18" id="KW-0961">Cell wall biogenesis/degradation</keyword>
<feature type="binding site" evidence="18">
    <location>
        <begin position="82"/>
        <end position="83"/>
    </location>
    <ligand>
        <name>UDP-N-acetyl-alpha-D-glucosamine</name>
        <dbReference type="ChEBI" id="CHEBI:57705"/>
    </ligand>
</feature>
<proteinExistence type="inferred from homology"/>
<feature type="binding site" evidence="18">
    <location>
        <position position="370"/>
    </location>
    <ligand>
        <name>UDP-N-acetyl-alpha-D-glucosamine</name>
        <dbReference type="ChEBI" id="CHEBI:57705"/>
    </ligand>
</feature>
<keyword evidence="5 18" id="KW-0808">Transferase</keyword>
<comment type="subcellular location">
    <subcellularLocation>
        <location evidence="1 18">Cytoplasm</location>
    </subcellularLocation>
</comment>
<dbReference type="GO" id="GO:0000287">
    <property type="term" value="F:magnesium ion binding"/>
    <property type="evidence" value="ECO:0007669"/>
    <property type="project" value="UniProtKB-UniRule"/>
</dbReference>
<evidence type="ECO:0000256" key="7">
    <source>
        <dbReference type="ARBA" id="ARBA00022723"/>
    </source>
</evidence>
<feature type="binding site" evidence="18">
    <location>
        <position position="384"/>
    </location>
    <ligand>
        <name>acetyl-CoA</name>
        <dbReference type="ChEBI" id="CHEBI:57288"/>
    </ligand>
</feature>
<evidence type="ECO:0000256" key="15">
    <source>
        <dbReference type="ARBA" id="ARBA00048247"/>
    </source>
</evidence>
<keyword evidence="8 18" id="KW-0677">Repeat</keyword>
<dbReference type="InterPro" id="IPR038009">
    <property type="entry name" value="GlmU_C_LbH"/>
</dbReference>
<evidence type="ECO:0000256" key="1">
    <source>
        <dbReference type="ARBA" id="ARBA00004496"/>
    </source>
</evidence>
<evidence type="ECO:0000256" key="11">
    <source>
        <dbReference type="ARBA" id="ARBA00022984"/>
    </source>
</evidence>
<evidence type="ECO:0000256" key="9">
    <source>
        <dbReference type="ARBA" id="ARBA00022842"/>
    </source>
</evidence>
<keyword evidence="21" id="KW-1185">Reference proteome</keyword>
<feature type="binding site" evidence="18">
    <location>
        <position position="158"/>
    </location>
    <ligand>
        <name>UDP-N-acetyl-alpha-D-glucosamine</name>
        <dbReference type="ChEBI" id="CHEBI:57705"/>
    </ligand>
</feature>
<feature type="binding site" evidence="18">
    <location>
        <begin position="390"/>
        <end position="391"/>
    </location>
    <ligand>
        <name>acetyl-CoA</name>
        <dbReference type="ChEBI" id="CHEBI:57288"/>
    </ligand>
</feature>
<organism evidence="20 21">
    <name type="scientific">Halothiobacillus diazotrophicus</name>
    <dbReference type="NCBI Taxonomy" id="1860122"/>
    <lineage>
        <taxon>Bacteria</taxon>
        <taxon>Pseudomonadati</taxon>
        <taxon>Pseudomonadota</taxon>
        <taxon>Gammaproteobacteria</taxon>
        <taxon>Chromatiales</taxon>
        <taxon>Halothiobacillaceae</taxon>
        <taxon>Halothiobacillus</taxon>
    </lineage>
</organism>
<evidence type="ECO:0000313" key="21">
    <source>
        <dbReference type="Proteomes" id="UP000078596"/>
    </source>
</evidence>
<evidence type="ECO:0000256" key="2">
    <source>
        <dbReference type="ARBA" id="ARBA00007707"/>
    </source>
</evidence>
<dbReference type="RefSeq" id="WP_066100311.1">
    <property type="nucleotide sequence ID" value="NZ_CP016027.1"/>
</dbReference>
<dbReference type="GO" id="GO:0016020">
    <property type="term" value="C:membrane"/>
    <property type="evidence" value="ECO:0007669"/>
    <property type="project" value="GOC"/>
</dbReference>
<keyword evidence="11 18" id="KW-0573">Peptidoglycan synthesis</keyword>